<keyword evidence="2" id="KW-0812">Transmembrane</keyword>
<keyword evidence="2" id="KW-0472">Membrane</keyword>
<feature type="transmembrane region" description="Helical" evidence="2">
    <location>
        <begin position="34"/>
        <end position="50"/>
    </location>
</feature>
<evidence type="ECO:0000313" key="3">
    <source>
        <dbReference type="EMBL" id="MXU89807.1"/>
    </source>
</evidence>
<sequence length="110" mass="13191">MYKSLQNIGARWVIMLPLYVLIFSMRALRYCRFVFVYVYIYIYIYIFDFWETESRASLADQDSINATIESVQIGTTKKKKKSTKIHTTEEKKHFGKRFSRKPARMRSPPF</sequence>
<dbReference type="AlphaFoldDB" id="A0A6B0UJF8"/>
<proteinExistence type="predicted"/>
<organism evidence="3">
    <name type="scientific">Ixodes ricinus</name>
    <name type="common">Common tick</name>
    <name type="synonym">Acarus ricinus</name>
    <dbReference type="NCBI Taxonomy" id="34613"/>
    <lineage>
        <taxon>Eukaryota</taxon>
        <taxon>Metazoa</taxon>
        <taxon>Ecdysozoa</taxon>
        <taxon>Arthropoda</taxon>
        <taxon>Chelicerata</taxon>
        <taxon>Arachnida</taxon>
        <taxon>Acari</taxon>
        <taxon>Parasitiformes</taxon>
        <taxon>Ixodida</taxon>
        <taxon>Ixodoidea</taxon>
        <taxon>Ixodidae</taxon>
        <taxon>Ixodinae</taxon>
        <taxon>Ixodes</taxon>
    </lineage>
</organism>
<accession>A0A6B0UJF8</accession>
<feature type="compositionally biased region" description="Basic residues" evidence="1">
    <location>
        <begin position="93"/>
        <end position="104"/>
    </location>
</feature>
<evidence type="ECO:0000256" key="2">
    <source>
        <dbReference type="SAM" id="Phobius"/>
    </source>
</evidence>
<dbReference type="EMBL" id="GIFC01007724">
    <property type="protein sequence ID" value="MXU89807.1"/>
    <property type="molecule type" value="Transcribed_RNA"/>
</dbReference>
<feature type="region of interest" description="Disordered" evidence="1">
    <location>
        <begin position="75"/>
        <end position="110"/>
    </location>
</feature>
<keyword evidence="2" id="KW-1133">Transmembrane helix</keyword>
<name>A0A6B0UJF8_IXORI</name>
<reference evidence="3" key="1">
    <citation type="submission" date="2019-12" db="EMBL/GenBank/DDBJ databases">
        <title>An insight into the sialome of adult female Ixodes ricinus ticks feeding for 6 days.</title>
        <authorList>
            <person name="Perner J."/>
            <person name="Ribeiro J.M.C."/>
        </authorList>
    </citation>
    <scope>NUCLEOTIDE SEQUENCE</scope>
    <source>
        <strain evidence="3">Semi-engorged</strain>
        <tissue evidence="3">Salivary glands</tissue>
    </source>
</reference>
<evidence type="ECO:0000256" key="1">
    <source>
        <dbReference type="SAM" id="MobiDB-lite"/>
    </source>
</evidence>
<feature type="transmembrane region" description="Helical" evidence="2">
    <location>
        <begin position="12"/>
        <end position="28"/>
    </location>
</feature>
<protein>
    <submittedName>
        <fullName evidence="3">Uncharacterized protein</fullName>
    </submittedName>
</protein>